<feature type="coiled-coil region" evidence="6">
    <location>
        <begin position="46"/>
        <end position="80"/>
    </location>
</feature>
<dbReference type="SUPFAM" id="SSF56954">
    <property type="entry name" value="Outer membrane efflux proteins (OEP)"/>
    <property type="match status" value="1"/>
</dbReference>
<dbReference type="Gene3D" id="1.20.1600.10">
    <property type="entry name" value="Outer membrane efflux proteins (OEP)"/>
    <property type="match status" value="2"/>
</dbReference>
<evidence type="ECO:0000313" key="8">
    <source>
        <dbReference type="EMBL" id="AWI07683.1"/>
    </source>
</evidence>
<dbReference type="PANTHER" id="PTHR30026:SF20">
    <property type="entry name" value="OUTER MEMBRANE PROTEIN TOLC"/>
    <property type="match status" value="1"/>
</dbReference>
<feature type="signal peptide" evidence="7">
    <location>
        <begin position="1"/>
        <end position="23"/>
    </location>
</feature>
<evidence type="ECO:0000256" key="2">
    <source>
        <dbReference type="ARBA" id="ARBA00022452"/>
    </source>
</evidence>
<evidence type="ECO:0000256" key="4">
    <source>
        <dbReference type="ARBA" id="ARBA00023136"/>
    </source>
</evidence>
<sequence length="392" mass="43899">MRKRLSILIALAISLSVSTTSMAAASIMTTRSDNVVTSVNISDLTLEQALNKVESDNIEVQSLSEKIDSLNKQLDSDKRAVIGLNMGNKTQYNYSSDEYAGIMVQKEVTPLKDQQDIDTTKNSKDEKINTIKFDLQRQYMDAITAKEQVDNINKNITNLDEQIKQTQAKIDLGQVTKDSLNPLNVQKSKLLSQLATPYMQQQQAISNIKKYLNMDINKSLNLMSTKKQYVKFDDTAIEDKIKEAVSRDYNLNSIQKNVDIQKTQVDIQIKYAFNSLIEPMNSKGDLEDLQNNLQNTSTNTSVSLWKAYYALKNKEDIVQSQVVAEDSAQAAYDKAKQSFDTGLIDKVALDSAELALNTQKVALEQAINEYMITQEQFAYALNGHASTAASIQ</sequence>
<dbReference type="EMBL" id="CP020953">
    <property type="protein sequence ID" value="AWI07683.1"/>
    <property type="molecule type" value="Genomic_DNA"/>
</dbReference>
<comment type="subcellular location">
    <subcellularLocation>
        <location evidence="1">Cell outer membrane</location>
    </subcellularLocation>
</comment>
<protein>
    <recommendedName>
        <fullName evidence="10">Transporter</fullName>
    </recommendedName>
</protein>
<keyword evidence="6" id="KW-0175">Coiled coil</keyword>
<evidence type="ECO:0000256" key="5">
    <source>
        <dbReference type="ARBA" id="ARBA00023237"/>
    </source>
</evidence>
<dbReference type="GO" id="GO:0015562">
    <property type="term" value="F:efflux transmembrane transporter activity"/>
    <property type="evidence" value="ECO:0007669"/>
    <property type="project" value="InterPro"/>
</dbReference>
<dbReference type="GO" id="GO:0015288">
    <property type="term" value="F:porin activity"/>
    <property type="evidence" value="ECO:0007669"/>
    <property type="project" value="TreeGrafter"/>
</dbReference>
<feature type="coiled-coil region" evidence="6">
    <location>
        <begin position="142"/>
        <end position="169"/>
    </location>
</feature>
<keyword evidence="4" id="KW-0472">Membrane</keyword>
<dbReference type="GO" id="GO:1990281">
    <property type="term" value="C:efflux pump complex"/>
    <property type="evidence" value="ECO:0007669"/>
    <property type="project" value="TreeGrafter"/>
</dbReference>
<evidence type="ECO:0008006" key="10">
    <source>
        <dbReference type="Google" id="ProtNLM"/>
    </source>
</evidence>
<dbReference type="OrthoDB" id="1886549at2"/>
<keyword evidence="5" id="KW-0998">Cell outer membrane</keyword>
<evidence type="ECO:0000256" key="7">
    <source>
        <dbReference type="SAM" id="SignalP"/>
    </source>
</evidence>
<dbReference type="Proteomes" id="UP000244910">
    <property type="component" value="Chromosome"/>
</dbReference>
<dbReference type="AlphaFoldDB" id="A0A2U8DY68"/>
<feature type="chain" id="PRO_5016036398" description="Transporter" evidence="7">
    <location>
        <begin position="24"/>
        <end position="392"/>
    </location>
</feature>
<keyword evidence="7" id="KW-0732">Signal</keyword>
<gene>
    <name evidence="8" type="ORF">B9W14_01010</name>
</gene>
<organism evidence="8 9">
    <name type="scientific">Clostridium drakei</name>
    <dbReference type="NCBI Taxonomy" id="332101"/>
    <lineage>
        <taxon>Bacteria</taxon>
        <taxon>Bacillati</taxon>
        <taxon>Bacillota</taxon>
        <taxon>Clostridia</taxon>
        <taxon>Eubacteriales</taxon>
        <taxon>Clostridiaceae</taxon>
        <taxon>Clostridium</taxon>
    </lineage>
</organism>
<dbReference type="GO" id="GO:0009279">
    <property type="term" value="C:cell outer membrane"/>
    <property type="evidence" value="ECO:0007669"/>
    <property type="project" value="UniProtKB-SubCell"/>
</dbReference>
<evidence type="ECO:0000256" key="3">
    <source>
        <dbReference type="ARBA" id="ARBA00022692"/>
    </source>
</evidence>
<reference evidence="9" key="1">
    <citation type="submission" date="2017-04" db="EMBL/GenBank/DDBJ databases">
        <authorList>
            <person name="Song Y."/>
            <person name="Cho B.-K."/>
        </authorList>
    </citation>
    <scope>NUCLEOTIDE SEQUENCE [LARGE SCALE GENOMIC DNA]</scope>
    <source>
        <strain evidence="9">SL1</strain>
    </source>
</reference>
<dbReference type="PANTHER" id="PTHR30026">
    <property type="entry name" value="OUTER MEMBRANE PROTEIN TOLC"/>
    <property type="match status" value="1"/>
</dbReference>
<name>A0A2U8DY68_9CLOT</name>
<keyword evidence="3" id="KW-0812">Transmembrane</keyword>
<evidence type="ECO:0000313" key="9">
    <source>
        <dbReference type="Proteomes" id="UP000244910"/>
    </source>
</evidence>
<dbReference type="KEGG" id="cdrk:B9W14_01010"/>
<accession>A0A2U8DY68</accession>
<keyword evidence="2" id="KW-1134">Transmembrane beta strand</keyword>
<dbReference type="InterPro" id="IPR051906">
    <property type="entry name" value="TolC-like"/>
</dbReference>
<evidence type="ECO:0000256" key="1">
    <source>
        <dbReference type="ARBA" id="ARBA00004442"/>
    </source>
</evidence>
<proteinExistence type="predicted"/>
<keyword evidence="9" id="KW-1185">Reference proteome</keyword>
<evidence type="ECO:0000256" key="6">
    <source>
        <dbReference type="SAM" id="Coils"/>
    </source>
</evidence>